<dbReference type="Gene3D" id="3.40.630.30">
    <property type="match status" value="1"/>
</dbReference>
<dbReference type="GO" id="GO:0016747">
    <property type="term" value="F:acyltransferase activity, transferring groups other than amino-acyl groups"/>
    <property type="evidence" value="ECO:0007669"/>
    <property type="project" value="InterPro"/>
</dbReference>
<dbReference type="EMBL" id="CP032050">
    <property type="protein sequence ID" value="AYN69621.1"/>
    <property type="molecule type" value="Genomic_DNA"/>
</dbReference>
<organism evidence="2 3">
    <name type="scientific">Euzebyella marina</name>
    <dbReference type="NCBI Taxonomy" id="1761453"/>
    <lineage>
        <taxon>Bacteria</taxon>
        <taxon>Pseudomonadati</taxon>
        <taxon>Bacteroidota</taxon>
        <taxon>Flavobacteriia</taxon>
        <taxon>Flavobacteriales</taxon>
        <taxon>Flavobacteriaceae</taxon>
        <taxon>Euzebyella</taxon>
    </lineage>
</organism>
<evidence type="ECO:0000259" key="1">
    <source>
        <dbReference type="PROSITE" id="PS51186"/>
    </source>
</evidence>
<dbReference type="InterPro" id="IPR000182">
    <property type="entry name" value="GNAT_dom"/>
</dbReference>
<protein>
    <submittedName>
        <fullName evidence="2">GNAT family N-acetyltransferase</fullName>
    </submittedName>
</protein>
<dbReference type="PANTHER" id="PTHR43138:SF1">
    <property type="entry name" value="N-ACETYLTRANSFERASE ACA1"/>
    <property type="match status" value="1"/>
</dbReference>
<reference evidence="2 3" key="1">
    <citation type="submission" date="2018-08" db="EMBL/GenBank/DDBJ databases">
        <title>The reduced genetic potential of extracellular carbohydrate catabolism in Euzebyella marina RN62, a Flavobacteriia bacterium isolated from the hadal water.</title>
        <authorList>
            <person name="Xue C."/>
        </authorList>
    </citation>
    <scope>NUCLEOTIDE SEQUENCE [LARGE SCALE GENOMIC DNA]</scope>
    <source>
        <strain evidence="2 3">RN62</strain>
    </source>
</reference>
<dbReference type="OrthoDB" id="5319888at2"/>
<keyword evidence="2" id="KW-0808">Transferase</keyword>
<keyword evidence="3" id="KW-1185">Reference proteome</keyword>
<feature type="domain" description="N-acetyltransferase" evidence="1">
    <location>
        <begin position="1"/>
        <end position="160"/>
    </location>
</feature>
<dbReference type="KEGG" id="emar:D1013_05210"/>
<dbReference type="InterPro" id="IPR052742">
    <property type="entry name" value="Mito_N-acetyltransferase"/>
</dbReference>
<dbReference type="CDD" id="cd04301">
    <property type="entry name" value="NAT_SF"/>
    <property type="match status" value="1"/>
</dbReference>
<dbReference type="AlphaFoldDB" id="A0A3G2LBP6"/>
<dbReference type="SUPFAM" id="SSF55729">
    <property type="entry name" value="Acyl-CoA N-acyltransferases (Nat)"/>
    <property type="match status" value="1"/>
</dbReference>
<name>A0A3G2LBP6_9FLAO</name>
<evidence type="ECO:0000313" key="3">
    <source>
        <dbReference type="Proteomes" id="UP000276309"/>
    </source>
</evidence>
<dbReference type="InterPro" id="IPR016181">
    <property type="entry name" value="Acyl_CoA_acyltransferase"/>
</dbReference>
<dbReference type="Proteomes" id="UP000276309">
    <property type="component" value="Chromosome"/>
</dbReference>
<accession>A0A3G2LBP6</accession>
<evidence type="ECO:0000313" key="2">
    <source>
        <dbReference type="EMBL" id="AYN69621.1"/>
    </source>
</evidence>
<dbReference type="PROSITE" id="PS51186">
    <property type="entry name" value="GNAT"/>
    <property type="match status" value="1"/>
</dbReference>
<dbReference type="Pfam" id="PF00583">
    <property type="entry name" value="Acetyltransf_1"/>
    <property type="match status" value="1"/>
</dbReference>
<sequence>MIRLASKNDYESIWHIFSQVVKDGKTYVFSPDTTKEEFETYWLSAPITTFVAEEEGKIVGTYVIKPNHVGLGDHIANCSYMVSESTQGKGIGKMMCAHSIDYATEKGYQAIQFNIVISTNVAAIALWKKFGFQIIGTIPKAFRHSQLGLVDAHIMFKQLDFQS</sequence>
<dbReference type="PANTHER" id="PTHR43138">
    <property type="entry name" value="ACETYLTRANSFERASE, GNAT FAMILY"/>
    <property type="match status" value="1"/>
</dbReference>
<proteinExistence type="predicted"/>
<gene>
    <name evidence="2" type="ORF">D1013_05210</name>
</gene>